<dbReference type="AlphaFoldDB" id="A0A131ZTK3"/>
<comment type="similarity">
    <text evidence="2">Belongs to the lin-54 family.</text>
</comment>
<dbReference type="SMART" id="SM01114">
    <property type="entry name" value="CXC"/>
    <property type="match status" value="2"/>
</dbReference>
<name>A0A131ZTK3_SARSC</name>
<feature type="compositionally biased region" description="Basic residues" evidence="4">
    <location>
        <begin position="447"/>
        <end position="456"/>
    </location>
</feature>
<keyword evidence="3" id="KW-0539">Nucleus</keyword>
<evidence type="ECO:0000313" key="6">
    <source>
        <dbReference type="Proteomes" id="UP000616769"/>
    </source>
</evidence>
<dbReference type="InterPro" id="IPR028307">
    <property type="entry name" value="Lin-54_fam"/>
</dbReference>
<dbReference type="InterPro" id="IPR005172">
    <property type="entry name" value="CRC"/>
</dbReference>
<feature type="compositionally biased region" description="Acidic residues" evidence="4">
    <location>
        <begin position="554"/>
        <end position="568"/>
    </location>
</feature>
<dbReference type="PANTHER" id="PTHR12446">
    <property type="entry name" value="TESMIN/TSO1-RELATED"/>
    <property type="match status" value="1"/>
</dbReference>
<feature type="compositionally biased region" description="Polar residues" evidence="4">
    <location>
        <begin position="475"/>
        <end position="485"/>
    </location>
</feature>
<evidence type="ECO:0000256" key="4">
    <source>
        <dbReference type="SAM" id="MobiDB-lite"/>
    </source>
</evidence>
<evidence type="ECO:0000256" key="2">
    <source>
        <dbReference type="ARBA" id="ARBA00007267"/>
    </source>
</evidence>
<accession>A0A131ZTK3</accession>
<comment type="subcellular location">
    <subcellularLocation>
        <location evidence="1">Nucleus</location>
    </subcellularLocation>
</comment>
<feature type="region of interest" description="Disordered" evidence="4">
    <location>
        <begin position="446"/>
        <end position="485"/>
    </location>
</feature>
<reference evidence="5 6" key="1">
    <citation type="journal article" date="2015" name="Parasit. Vectors">
        <title>Draft genome of the scabies mite.</title>
        <authorList>
            <person name="Rider S.D.Jr."/>
            <person name="Morgan M.S."/>
            <person name="Arlian L.G."/>
        </authorList>
    </citation>
    <scope>NUCLEOTIDE SEQUENCE [LARGE SCALE GENOMIC DNA]</scope>
    <source>
        <strain evidence="5">Arlian Lab</strain>
    </source>
</reference>
<dbReference type="InterPro" id="IPR033467">
    <property type="entry name" value="Tesmin/TSO1-like_CXC"/>
</dbReference>
<proteinExistence type="inferred from homology"/>
<gene>
    <name evidence="5" type="ORF">QR98_0004300</name>
</gene>
<dbReference type="GO" id="GO:0006355">
    <property type="term" value="P:regulation of DNA-templated transcription"/>
    <property type="evidence" value="ECO:0007669"/>
    <property type="project" value="TreeGrafter"/>
</dbReference>
<protein>
    <submittedName>
        <fullName evidence="5">Tesmin/TSO1-like CXC domain containing protein</fullName>
    </submittedName>
</protein>
<organism evidence="5 6">
    <name type="scientific">Sarcoptes scabiei</name>
    <name type="common">Itch mite</name>
    <name type="synonym">Acarus scabiei</name>
    <dbReference type="NCBI Taxonomy" id="52283"/>
    <lineage>
        <taxon>Eukaryota</taxon>
        <taxon>Metazoa</taxon>
        <taxon>Ecdysozoa</taxon>
        <taxon>Arthropoda</taxon>
        <taxon>Chelicerata</taxon>
        <taxon>Arachnida</taxon>
        <taxon>Acari</taxon>
        <taxon>Acariformes</taxon>
        <taxon>Sarcoptiformes</taxon>
        <taxon>Astigmata</taxon>
        <taxon>Psoroptidia</taxon>
        <taxon>Sarcoptoidea</taxon>
        <taxon>Sarcoptidae</taxon>
        <taxon>Sarcoptinae</taxon>
        <taxon>Sarcoptes</taxon>
    </lineage>
</organism>
<evidence type="ECO:0000313" key="5">
    <source>
        <dbReference type="EMBL" id="KPL99963.1"/>
    </source>
</evidence>
<dbReference type="VEuPathDB" id="VectorBase:SSCA000987"/>
<dbReference type="PROSITE" id="PS51634">
    <property type="entry name" value="CRC"/>
    <property type="match status" value="1"/>
</dbReference>
<feature type="compositionally biased region" description="Basic and acidic residues" evidence="4">
    <location>
        <begin position="457"/>
        <end position="468"/>
    </location>
</feature>
<dbReference type="OrthoDB" id="6283463at2759"/>
<feature type="region of interest" description="Disordered" evidence="4">
    <location>
        <begin position="543"/>
        <end position="568"/>
    </location>
</feature>
<feature type="region of interest" description="Disordered" evidence="4">
    <location>
        <begin position="497"/>
        <end position="529"/>
    </location>
</feature>
<dbReference type="PANTHER" id="PTHR12446:SF34">
    <property type="entry name" value="PROTEIN LIN-54 HOMOLOG"/>
    <property type="match status" value="1"/>
</dbReference>
<evidence type="ECO:0000256" key="1">
    <source>
        <dbReference type="ARBA" id="ARBA00004123"/>
    </source>
</evidence>
<dbReference type="Proteomes" id="UP000616769">
    <property type="component" value="Unassembled WGS sequence"/>
</dbReference>
<evidence type="ECO:0000256" key="3">
    <source>
        <dbReference type="ARBA" id="ARBA00023242"/>
    </source>
</evidence>
<sequence length="568" mass="62678">MPHTKIQQISPTKTSKRLIAPAPITKTITALRSVPSTSGKADHFISLIPINNNNSLNFQSNIATKYIPLKPSTASKPIGTSIAAIKPNMVHLTSKVLVNPNTIKISNTVASTVGPTSPVVSNSNIITNKTQPTSIWMVPQQIIKLNDNTSSSLAVTKQTGKYVPIAPNPNQSNANVQEVQKINVNTSNVKSSNDLEESRRKACNCTRSQCLKLYCDCFANGEFCSNCNCVSCYNNLEHEEIRQKAIRLCLERNPNAFHPKIGQTQQGEIERRHTKGCCCKRSGCLKNYCECYEAKILCTDKCKCVGCKNYEESAERKTLMHLADAAEVRSAQQSMITSKMNLWGPPFKSKLPVKVKSDCHPFNILTTDILEATANCMLAQAEEGEFENFSEENIQALILDQFGECLSQILNLASNGISEEAETEKSLPPAEPNRANLLKSIRDAAGKPKKLSIKQKKHDEKLRKKDAEEQLNVEGISTSKLNNMEATDMMSELRKRLESRRSGISNVSNRSSNSSSKSKTKIEVSNSKKLSLDLGSIMANVSAMIPDPNNSTESDSDNNLNDDFDDWN</sequence>
<comment type="caution">
    <text evidence="5">The sequence shown here is derived from an EMBL/GenBank/DDBJ whole genome shotgun (WGS) entry which is preliminary data.</text>
</comment>
<dbReference type="Pfam" id="PF03638">
    <property type="entry name" value="TCR"/>
    <property type="match status" value="2"/>
</dbReference>
<dbReference type="GO" id="GO:0005634">
    <property type="term" value="C:nucleus"/>
    <property type="evidence" value="ECO:0007669"/>
    <property type="project" value="UniProtKB-SubCell"/>
</dbReference>
<feature type="compositionally biased region" description="Low complexity" evidence="4">
    <location>
        <begin position="502"/>
        <end position="517"/>
    </location>
</feature>
<dbReference type="EMBL" id="JXLN01000743">
    <property type="protein sequence ID" value="KPL99963.1"/>
    <property type="molecule type" value="Genomic_DNA"/>
</dbReference>